<accession>A0AAN0T9N7</accession>
<keyword evidence="2" id="KW-1185">Reference proteome</keyword>
<protein>
    <submittedName>
        <fullName evidence="1">Uncharacterized protein</fullName>
    </submittedName>
</protein>
<organism evidence="1 2">
    <name type="scientific">Heyndrickxia coagulans</name>
    <name type="common">Weizmannia coagulans</name>
    <dbReference type="NCBI Taxonomy" id="1398"/>
    <lineage>
        <taxon>Bacteria</taxon>
        <taxon>Bacillati</taxon>
        <taxon>Bacillota</taxon>
        <taxon>Bacilli</taxon>
        <taxon>Bacillales</taxon>
        <taxon>Bacillaceae</taxon>
        <taxon>Heyndrickxia</taxon>
    </lineage>
</organism>
<dbReference type="AlphaFoldDB" id="A0AAN0T9N7"/>
<sequence>MFYAGTALSSTVFPRAGTYHSLAYGHDCAPSPDMNVYANANGL</sequence>
<reference evidence="2" key="1">
    <citation type="submission" date="2015-01" db="EMBL/GenBank/DDBJ databases">
        <title>Comparative genome analysis of Bacillus coagulans HM-08, Clostridium butyricum HM-68, Bacillus subtilis HM-66 and Bacillus paralicheniformis BL-09.</title>
        <authorList>
            <person name="Zhang H."/>
        </authorList>
    </citation>
    <scope>NUCLEOTIDE SEQUENCE [LARGE SCALE GENOMIC DNA]</scope>
    <source>
        <strain evidence="2">HM-08</strain>
    </source>
</reference>
<dbReference type="Proteomes" id="UP000032024">
    <property type="component" value="Chromosome"/>
</dbReference>
<dbReference type="EMBL" id="CP010525">
    <property type="protein sequence ID" value="AJO24484.1"/>
    <property type="molecule type" value="Genomic_DNA"/>
</dbReference>
<evidence type="ECO:0000313" key="2">
    <source>
        <dbReference type="Proteomes" id="UP000032024"/>
    </source>
</evidence>
<gene>
    <name evidence="1" type="ORF">SB48_HM08orf05861</name>
</gene>
<name>A0AAN0T9N7_HEYCO</name>
<proteinExistence type="predicted"/>
<evidence type="ECO:0000313" key="1">
    <source>
        <dbReference type="EMBL" id="AJO24484.1"/>
    </source>
</evidence>